<reference evidence="2" key="1">
    <citation type="submission" date="2022-11" db="UniProtKB">
        <authorList>
            <consortium name="WormBaseParasite"/>
        </authorList>
    </citation>
    <scope>IDENTIFICATION</scope>
</reference>
<accession>A0AC35GEF3</accession>
<dbReference type="Proteomes" id="UP000887580">
    <property type="component" value="Unplaced"/>
</dbReference>
<evidence type="ECO:0000313" key="1">
    <source>
        <dbReference type="Proteomes" id="UP000887580"/>
    </source>
</evidence>
<dbReference type="WBParaSite" id="PS1159_v2.g4395.t1">
    <property type="protein sequence ID" value="PS1159_v2.g4395.t1"/>
    <property type="gene ID" value="PS1159_v2.g4395"/>
</dbReference>
<evidence type="ECO:0000313" key="2">
    <source>
        <dbReference type="WBParaSite" id="PS1159_v2.g4395.t1"/>
    </source>
</evidence>
<proteinExistence type="predicted"/>
<sequence length="690" mass="77240">MSDDVPAFYGSHILGTSSLRIFDASMDDSYDKEVPPSLLPSVWTTEAIQGHIKTLLNLLPRKLDCIVFVNDGLFKIEQTQAAVSAVTKGTIVRVIPALMARFLYVTHNIQPPLNDDQHILMLTKLSDITDFHILQRKNGTYIFIHEFLGWPANVPIVFDKYAAKYVAGDAGKAVIIYDEMNEKVKDECIEKCPSIDIIQTVCPKWDEMLLSGGLNKASTLISEAYKTAMDVKDFTTGCQLNVGSGNEMEKSTLIAVGATIPLKFVKELESDKHHLPIKVRSNCTTILKGIAHKRLMNPYYTKKLDKGKYLLCIVIDENGVEEVTCKKIVGGRSEDIKPSQEDNEKSMLQSEQSVNASLQMGSQNIDIDSSQASDIQEAALNVAPVIEYTRSPPHDSSPFQSSNAEENNEQSRLLPPPHPQHLHRRRSRSPQENSASRHERQHQQENHHHRERSPQSRRRNSRSHSPESHRSRSPLRRSGGLENHRKSSADNSTTVPPEVAEQKSLILPNPAADFMICLNERHCCICLPAEGNTTTRITNVNGNKWIPMYVSFNKVPPVIGEVAKADLLIEPEAVLYDICKFIGTPYKDIQINPEWAFGVAYTGKKEQKTVLEVQTWKGPHAVYPVNVLALLFVGLHKEAVRVAGKELKRVFVKKTRPVGKEESDAIKEAIRIARLECAGIETMQNITVNE</sequence>
<protein>
    <submittedName>
        <fullName evidence="2">Uncharacterized protein</fullName>
    </submittedName>
</protein>
<organism evidence="1 2">
    <name type="scientific">Panagrolaimus sp. PS1159</name>
    <dbReference type="NCBI Taxonomy" id="55785"/>
    <lineage>
        <taxon>Eukaryota</taxon>
        <taxon>Metazoa</taxon>
        <taxon>Ecdysozoa</taxon>
        <taxon>Nematoda</taxon>
        <taxon>Chromadorea</taxon>
        <taxon>Rhabditida</taxon>
        <taxon>Tylenchina</taxon>
        <taxon>Panagrolaimomorpha</taxon>
        <taxon>Panagrolaimoidea</taxon>
        <taxon>Panagrolaimidae</taxon>
        <taxon>Panagrolaimus</taxon>
    </lineage>
</organism>
<name>A0AC35GEF3_9BILA</name>